<evidence type="ECO:0000256" key="1">
    <source>
        <dbReference type="SAM" id="Phobius"/>
    </source>
</evidence>
<keyword evidence="1" id="KW-0472">Membrane</keyword>
<dbReference type="EMBL" id="JAHLFP010000011">
    <property type="protein sequence ID" value="MBU3805619.1"/>
    <property type="molecule type" value="Genomic_DNA"/>
</dbReference>
<dbReference type="InterPro" id="IPR007690">
    <property type="entry name" value="T2SS_GspM"/>
</dbReference>
<protein>
    <submittedName>
        <fullName evidence="2">Type II secretion system protein M</fullName>
    </submittedName>
</protein>
<evidence type="ECO:0000313" key="3">
    <source>
        <dbReference type="Proteomes" id="UP000713596"/>
    </source>
</evidence>
<sequence length="218" mass="24271">MQYQLSQREKYMLFFLAVFAIIMVGYLGLIQPALERRLELTTTLQEELDVKAQMESNIQQLPALEQEREQARVQATSAGAVFYEPLNSNRANELVVSLLDVHLLTPTSMTVSPMTVKDLSSGDVLEISPLGYNWISQIQAAQTASGIQTGTDGEQSSQQATAQVLSTTITMTCQGEFSNFLAFFDDVAKRVPARVTLFSNQEDKYTVALELYMLDPVQ</sequence>
<feature type="transmembrane region" description="Helical" evidence="1">
    <location>
        <begin position="12"/>
        <end position="34"/>
    </location>
</feature>
<accession>A0A948T1I6</accession>
<keyword evidence="1" id="KW-1133">Transmembrane helix</keyword>
<reference evidence="2" key="2">
    <citation type="submission" date="2021-04" db="EMBL/GenBank/DDBJ databases">
        <authorList>
            <person name="Gilroy R."/>
        </authorList>
    </citation>
    <scope>NUCLEOTIDE SEQUENCE</scope>
    <source>
        <strain evidence="2">B5_2728</strain>
    </source>
</reference>
<gene>
    <name evidence="2" type="ORF">H9882_01755</name>
</gene>
<organism evidence="2 3">
    <name type="scientific">Candidatus Allofournierella pullistercoris</name>
    <dbReference type="NCBI Taxonomy" id="2838597"/>
    <lineage>
        <taxon>Bacteria</taxon>
        <taxon>Bacillati</taxon>
        <taxon>Bacillota</taxon>
        <taxon>Clostridia</taxon>
        <taxon>Eubacteriales</taxon>
        <taxon>Oscillospiraceae</taxon>
        <taxon>Allofournierella</taxon>
    </lineage>
</organism>
<dbReference type="GO" id="GO:0015627">
    <property type="term" value="C:type II protein secretion system complex"/>
    <property type="evidence" value="ECO:0007669"/>
    <property type="project" value="InterPro"/>
</dbReference>
<dbReference type="GO" id="GO:0015628">
    <property type="term" value="P:protein secretion by the type II secretion system"/>
    <property type="evidence" value="ECO:0007669"/>
    <property type="project" value="InterPro"/>
</dbReference>
<reference evidence="2" key="1">
    <citation type="journal article" date="2021" name="PeerJ">
        <title>Extensive microbial diversity within the chicken gut microbiome revealed by metagenomics and culture.</title>
        <authorList>
            <person name="Gilroy R."/>
            <person name="Ravi A."/>
            <person name="Getino M."/>
            <person name="Pursley I."/>
            <person name="Horton D.L."/>
            <person name="Alikhan N.F."/>
            <person name="Baker D."/>
            <person name="Gharbi K."/>
            <person name="Hall N."/>
            <person name="Watson M."/>
            <person name="Adriaenssens E.M."/>
            <person name="Foster-Nyarko E."/>
            <person name="Jarju S."/>
            <person name="Secka A."/>
            <person name="Antonio M."/>
            <person name="Oren A."/>
            <person name="Chaudhuri R.R."/>
            <person name="La Ragione R."/>
            <person name="Hildebrand F."/>
            <person name="Pallen M.J."/>
        </authorList>
    </citation>
    <scope>NUCLEOTIDE SEQUENCE</scope>
    <source>
        <strain evidence="2">B5_2728</strain>
    </source>
</reference>
<evidence type="ECO:0000313" key="2">
    <source>
        <dbReference type="EMBL" id="MBU3805619.1"/>
    </source>
</evidence>
<name>A0A948T1I6_9FIRM</name>
<comment type="caution">
    <text evidence="2">The sequence shown here is derived from an EMBL/GenBank/DDBJ whole genome shotgun (WGS) entry which is preliminary data.</text>
</comment>
<dbReference type="Pfam" id="PF04612">
    <property type="entry name" value="T2SSM"/>
    <property type="match status" value="1"/>
</dbReference>
<dbReference type="Proteomes" id="UP000713596">
    <property type="component" value="Unassembled WGS sequence"/>
</dbReference>
<proteinExistence type="predicted"/>
<keyword evidence="1" id="KW-0812">Transmembrane</keyword>
<dbReference type="AlphaFoldDB" id="A0A948T1I6"/>